<evidence type="ECO:0000313" key="8">
    <source>
        <dbReference type="Proteomes" id="UP000050795"/>
    </source>
</evidence>
<feature type="region of interest" description="Disordered" evidence="6">
    <location>
        <begin position="549"/>
        <end position="568"/>
    </location>
</feature>
<feature type="compositionally biased region" description="Polar residues" evidence="6">
    <location>
        <begin position="456"/>
        <end position="471"/>
    </location>
</feature>
<evidence type="ECO:0000313" key="9">
    <source>
        <dbReference type="WBParaSite" id="TREG1_66690.4"/>
    </source>
</evidence>
<name>A0AA85K189_TRIRE</name>
<dbReference type="GO" id="GO:0008104">
    <property type="term" value="P:intracellular protein localization"/>
    <property type="evidence" value="ECO:0007669"/>
    <property type="project" value="TreeGrafter"/>
</dbReference>
<feature type="region of interest" description="Disordered" evidence="6">
    <location>
        <begin position="306"/>
        <end position="331"/>
    </location>
</feature>
<keyword evidence="8" id="KW-1185">Reference proteome</keyword>
<dbReference type="Pfam" id="PF14778">
    <property type="entry name" value="ODR4-like"/>
    <property type="match status" value="1"/>
</dbReference>
<evidence type="ECO:0000256" key="4">
    <source>
        <dbReference type="ARBA" id="ARBA00022989"/>
    </source>
</evidence>
<keyword evidence="3 7" id="KW-0812">Transmembrane</keyword>
<dbReference type="PANTHER" id="PTHR33966:SF1">
    <property type="entry name" value="PROTEIN ODR-4 HOMOLOG"/>
    <property type="match status" value="1"/>
</dbReference>
<evidence type="ECO:0000256" key="6">
    <source>
        <dbReference type="SAM" id="MobiDB-lite"/>
    </source>
</evidence>
<dbReference type="WBParaSite" id="TREG1_66690.4">
    <property type="protein sequence ID" value="TREG1_66690.4"/>
    <property type="gene ID" value="TREG1_66690"/>
</dbReference>
<dbReference type="PANTHER" id="PTHR33966">
    <property type="entry name" value="PROTEIN ODR-4 HOMOLOG"/>
    <property type="match status" value="1"/>
</dbReference>
<keyword evidence="4 7" id="KW-1133">Transmembrane helix</keyword>
<dbReference type="InterPro" id="IPR029454">
    <property type="entry name" value="ODR-4-like"/>
</dbReference>
<evidence type="ECO:0000256" key="1">
    <source>
        <dbReference type="ARBA" id="ARBA00004370"/>
    </source>
</evidence>
<feature type="transmembrane region" description="Helical" evidence="7">
    <location>
        <begin position="522"/>
        <end position="542"/>
    </location>
</feature>
<feature type="compositionally biased region" description="Low complexity" evidence="6">
    <location>
        <begin position="551"/>
        <end position="568"/>
    </location>
</feature>
<evidence type="ECO:0000256" key="7">
    <source>
        <dbReference type="SAM" id="Phobius"/>
    </source>
</evidence>
<dbReference type="GO" id="GO:0012505">
    <property type="term" value="C:endomembrane system"/>
    <property type="evidence" value="ECO:0007669"/>
    <property type="project" value="TreeGrafter"/>
</dbReference>
<evidence type="ECO:0000256" key="3">
    <source>
        <dbReference type="ARBA" id="ARBA00022692"/>
    </source>
</evidence>
<dbReference type="Proteomes" id="UP000050795">
    <property type="component" value="Unassembled WGS sequence"/>
</dbReference>
<organism evidence="8 9">
    <name type="scientific">Trichobilharzia regenti</name>
    <name type="common">Nasal bird schistosome</name>
    <dbReference type="NCBI Taxonomy" id="157069"/>
    <lineage>
        <taxon>Eukaryota</taxon>
        <taxon>Metazoa</taxon>
        <taxon>Spiralia</taxon>
        <taxon>Lophotrochozoa</taxon>
        <taxon>Platyhelminthes</taxon>
        <taxon>Trematoda</taxon>
        <taxon>Digenea</taxon>
        <taxon>Strigeidida</taxon>
        <taxon>Schistosomatoidea</taxon>
        <taxon>Schistosomatidae</taxon>
        <taxon>Trichobilharzia</taxon>
    </lineage>
</organism>
<reference evidence="9" key="2">
    <citation type="submission" date="2023-11" db="UniProtKB">
        <authorList>
            <consortium name="WormBaseParasite"/>
        </authorList>
    </citation>
    <scope>IDENTIFICATION</scope>
</reference>
<keyword evidence="5 7" id="KW-0472">Membrane</keyword>
<comment type="similarity">
    <text evidence="2">Belongs to the ODR-4 family.</text>
</comment>
<reference evidence="8" key="1">
    <citation type="submission" date="2022-06" db="EMBL/GenBank/DDBJ databases">
        <authorList>
            <person name="Berger JAMES D."/>
            <person name="Berger JAMES D."/>
        </authorList>
    </citation>
    <scope>NUCLEOTIDE SEQUENCE [LARGE SCALE GENOMIC DNA]</scope>
</reference>
<evidence type="ECO:0000256" key="2">
    <source>
        <dbReference type="ARBA" id="ARBA00010131"/>
    </source>
</evidence>
<accession>A0AA85K189</accession>
<proteinExistence type="inferred from homology"/>
<feature type="region of interest" description="Disordered" evidence="6">
    <location>
        <begin position="456"/>
        <end position="476"/>
    </location>
</feature>
<protein>
    <submittedName>
        <fullName evidence="9">Uncharacterized protein</fullName>
    </submittedName>
</protein>
<comment type="subcellular location">
    <subcellularLocation>
        <location evidence="1">Membrane</location>
    </subcellularLocation>
</comment>
<dbReference type="GO" id="GO:0016020">
    <property type="term" value="C:membrane"/>
    <property type="evidence" value="ECO:0007669"/>
    <property type="project" value="UniProtKB-SubCell"/>
</dbReference>
<sequence length="568" mass="62763">MISEVIFENKFAERLLAVDGFHCGVLIGGCLGSQECLFLPVEIPSNEVQENQKSSVSFNKVEDIKEKWVGSHCRNLARMIPGGVRISGICLTLPHSEFTGHIEHIKKILSYMSRDETLTSKYISPDNREKIVLVVDSTTKKFLCKAVAADGSNSHLRTLDVKIRPVFDRWVAFKTNILLSLETHLPSDRKKEKISHQLQAAVDPYLQSLVTETQLLINGELRQLDEKLLKDSDLHLPVDDDFQTKKNKRKSKSKRYDISLGDVNHSTNSETESKKYIISKDLVSPAFTPLDIVIFGPQFPHWQRASSSSSLESGASSDTNMNNGNDTSGSSSSFVSINRLLISGRIPGIAFLPVNSNVGDLLEALRKDLIRSVLVRLQLLTEELHITSAELEVPRMMLPQRVLVRLPPCPTLPLSDYKFLSETPEDVVNRLVYFCSPLGTTVSSDSVNLGISHSASDNSLTDVESTPQIPSSDDRIDASCLDTTLEKTPEINAEDDFSESELLDEVVESVPNRSSLLISSPIIVITSIMALVIAILLAYYIFTQSHATKASSDPSTSSSSLSSLSKEM</sequence>
<evidence type="ECO:0000256" key="5">
    <source>
        <dbReference type="ARBA" id="ARBA00023136"/>
    </source>
</evidence>
<dbReference type="AlphaFoldDB" id="A0AA85K189"/>